<organism evidence="1 2">
    <name type="scientific">Leptolyngbya boryana NIES-2135</name>
    <dbReference type="NCBI Taxonomy" id="1973484"/>
    <lineage>
        <taxon>Bacteria</taxon>
        <taxon>Bacillati</taxon>
        <taxon>Cyanobacteriota</taxon>
        <taxon>Cyanophyceae</taxon>
        <taxon>Leptolyngbyales</taxon>
        <taxon>Leptolyngbyaceae</taxon>
        <taxon>Leptolyngbya group</taxon>
        <taxon>Leptolyngbya</taxon>
    </lineage>
</organism>
<proteinExistence type="predicted"/>
<gene>
    <name evidence="1" type="ORF">NIES2135_57600</name>
</gene>
<sequence>MQLSISDDQFKIDLDGWERIWAFYFNADLYIPLSHITQVSTEEPRHSWTDVRMPGTFLPGVIKAGTYYTDRGKEFWYVTRLGRYLTLELENEFYRRIVLSVDQNQLWADRINGQKAV</sequence>
<accession>A0A1Z4JQ29</accession>
<protein>
    <submittedName>
        <fullName evidence="1">Uncharacterized protein</fullName>
    </submittedName>
</protein>
<dbReference type="EMBL" id="AP018203">
    <property type="protein sequence ID" value="BAY58885.1"/>
    <property type="molecule type" value="Genomic_DNA"/>
</dbReference>
<evidence type="ECO:0000313" key="1">
    <source>
        <dbReference type="EMBL" id="BAY58885.1"/>
    </source>
</evidence>
<name>A0A1Z4JQ29_LEPBY</name>
<keyword evidence="2" id="KW-1185">Reference proteome</keyword>
<evidence type="ECO:0000313" key="2">
    <source>
        <dbReference type="Proteomes" id="UP000217895"/>
    </source>
</evidence>
<dbReference type="Proteomes" id="UP000217895">
    <property type="component" value="Chromosome"/>
</dbReference>
<reference evidence="1 2" key="1">
    <citation type="submission" date="2017-06" db="EMBL/GenBank/DDBJ databases">
        <title>Genome sequencing of cyanobaciteial culture collection at National Institute for Environmental Studies (NIES).</title>
        <authorList>
            <person name="Hirose Y."/>
            <person name="Shimura Y."/>
            <person name="Fujisawa T."/>
            <person name="Nakamura Y."/>
            <person name="Kawachi M."/>
        </authorList>
    </citation>
    <scope>NUCLEOTIDE SEQUENCE [LARGE SCALE GENOMIC DNA]</scope>
    <source>
        <strain evidence="1 2">NIES-2135</strain>
    </source>
</reference>
<dbReference type="AlphaFoldDB" id="A0A1Z4JQ29"/>